<dbReference type="InterPro" id="IPR002035">
    <property type="entry name" value="VWF_A"/>
</dbReference>
<dbReference type="SUPFAM" id="SSF53300">
    <property type="entry name" value="vWA-like"/>
    <property type="match status" value="1"/>
</dbReference>
<dbReference type="InterPro" id="IPR027417">
    <property type="entry name" value="P-loop_NTPase"/>
</dbReference>
<keyword evidence="8" id="KW-0804">Transcription</keyword>
<comment type="similarity">
    <text evidence="2">Belongs to the GTF2H2 family.</text>
</comment>
<feature type="compositionally biased region" description="Basic and acidic residues" evidence="11">
    <location>
        <begin position="390"/>
        <end position="404"/>
    </location>
</feature>
<dbReference type="AlphaFoldDB" id="A0A3M7EL94"/>
<keyword evidence="9" id="KW-0234">DNA repair</keyword>
<dbReference type="Pfam" id="PF04056">
    <property type="entry name" value="Ssl1"/>
    <property type="match status" value="1"/>
</dbReference>
<dbReference type="NCBIfam" id="TIGR00622">
    <property type="entry name" value="ssl1"/>
    <property type="match status" value="1"/>
</dbReference>
<keyword evidence="5" id="KW-0863">Zinc-finger</keyword>
<evidence type="ECO:0000313" key="14">
    <source>
        <dbReference type="Proteomes" id="UP000269539"/>
    </source>
</evidence>
<keyword evidence="10" id="KW-0539">Nucleus</keyword>
<dbReference type="InterPro" id="IPR012170">
    <property type="entry name" value="TFIIH_SSL1/p44"/>
</dbReference>
<dbReference type="SUPFAM" id="SSF52540">
    <property type="entry name" value="P-loop containing nucleoside triphosphate hydrolases"/>
    <property type="match status" value="1"/>
</dbReference>
<dbReference type="EMBL" id="QWIO01001201">
    <property type="protein sequence ID" value="RMY76936.1"/>
    <property type="molecule type" value="Genomic_DNA"/>
</dbReference>
<comment type="subcellular location">
    <subcellularLocation>
        <location evidence="1">Nucleus</location>
    </subcellularLocation>
</comment>
<feature type="compositionally biased region" description="Acidic residues" evidence="11">
    <location>
        <begin position="1"/>
        <end position="13"/>
    </location>
</feature>
<evidence type="ECO:0000256" key="9">
    <source>
        <dbReference type="ARBA" id="ARBA00023204"/>
    </source>
</evidence>
<feature type="region of interest" description="Disordered" evidence="11">
    <location>
        <begin position="1"/>
        <end position="37"/>
    </location>
</feature>
<feature type="domain" description="VWFA" evidence="12">
    <location>
        <begin position="83"/>
        <end position="267"/>
    </location>
</feature>
<feature type="region of interest" description="Disordered" evidence="11">
    <location>
        <begin position="384"/>
        <end position="404"/>
    </location>
</feature>
<dbReference type="Gene3D" id="3.40.50.410">
    <property type="entry name" value="von Willebrand factor, type A domain"/>
    <property type="match status" value="1"/>
</dbReference>
<gene>
    <name evidence="13" type="ORF">D0864_09550</name>
</gene>
<evidence type="ECO:0000256" key="8">
    <source>
        <dbReference type="ARBA" id="ARBA00023163"/>
    </source>
</evidence>
<feature type="compositionally biased region" description="Basic and acidic residues" evidence="11">
    <location>
        <begin position="26"/>
        <end position="37"/>
    </location>
</feature>
<accession>A0A3M7EL94</accession>
<name>A0A3M7EL94_HORWE</name>
<dbReference type="PANTHER" id="PTHR12695:SF2">
    <property type="entry name" value="GENERAL TRANSCRIPTION FACTOR IIH SUBUNIT 2-RELATED"/>
    <property type="match status" value="1"/>
</dbReference>
<dbReference type="FunFam" id="3.40.50.410:FF:000015">
    <property type="entry name" value="General transcription factor IIH subunit 2"/>
    <property type="match status" value="1"/>
</dbReference>
<dbReference type="Proteomes" id="UP000269539">
    <property type="component" value="Unassembled WGS sequence"/>
</dbReference>
<keyword evidence="6" id="KW-0862">Zinc</keyword>
<comment type="caution">
    <text evidence="13">The sequence shown here is derived from an EMBL/GenBank/DDBJ whole genome shotgun (WGS) entry which is preliminary data.</text>
</comment>
<evidence type="ECO:0000256" key="10">
    <source>
        <dbReference type="ARBA" id="ARBA00023242"/>
    </source>
</evidence>
<dbReference type="CDD" id="cd01453">
    <property type="entry name" value="vWA_transcription_factor_IIH_type"/>
    <property type="match status" value="1"/>
</dbReference>
<protein>
    <recommendedName>
        <fullName evidence="12">VWFA domain-containing protein</fullName>
    </recommendedName>
</protein>
<dbReference type="InterPro" id="IPR007198">
    <property type="entry name" value="Ssl1-like"/>
</dbReference>
<dbReference type="GO" id="GO:0006289">
    <property type="term" value="P:nucleotide-excision repair"/>
    <property type="evidence" value="ECO:0007669"/>
    <property type="project" value="InterPro"/>
</dbReference>
<dbReference type="PANTHER" id="PTHR12695">
    <property type="entry name" value="GENERAL TRANSCRIPTION FACTOR IIH SUBUNIT 2"/>
    <property type="match status" value="1"/>
</dbReference>
<proteinExistence type="inferred from homology"/>
<dbReference type="Gene3D" id="3.40.50.300">
    <property type="entry name" value="P-loop containing nucleotide triphosphate hydrolases"/>
    <property type="match status" value="1"/>
</dbReference>
<sequence>MADSGDEYDEDDVVAPGRGGKKLASRPKERGQARWEESVNRNWELQEAPDGSIEGVLGGLEEADKRKRLLKDTTPLQRGIIRHTLLVLDLSTAMNEKDLRPTRHLLTINYTIMFVREFFEQNPISQLGILGMREGLAIRVSDMSGNPNDHINALKQLRGTEPKGNPSLQNALDMARAALYHTPSHGTREVVIVLGALLTSDPGDIHSTIKACIKDRIRVRVIGLAAQMHICAEICRKTNNNSSEYYNVAVDEVDYRQQLMEITTPPVLRATDEAAQKASQAALLMMGFPSRIAMEEKPTLCACHGELTRGGYLCSRCKAKVCGLPATCPGCDLTLILSTHLARSYHHLFPLQNWAEVSWDRARKRGSVQCFGCLSPFPAIPAPHETANGAEHDQANAKTKRAEGASESSRAVLTYLGLRNKTMALESTRFRPALDITDGITSSGASRNTPSASHQMRHADPRVRLGGIRGPEKIEANMSKETLEALGKKYEGRISEEDLKAWGQLTYERANEEVAEKIRKAQTNGKILFAHEHSAVCVQKDVALACLRSDDPSSFKPSTRPTPLSDAVLKSCVPAMLIRHPARIVPSLYRAETATDMLRIGDEAFTLWSTVRFTRIMYEYLESLGNRPVVVDAEDLVHDTQALVGKLCQALAIDPKGVQLQWDAAKPDEPLPEGVEPGFHDVLRASTGIIHEKDYIPDSKLDLDVETKKWTDEFGSEVAQELRRKVDADMETYLWLRERKL</sequence>
<evidence type="ECO:0000313" key="13">
    <source>
        <dbReference type="EMBL" id="RMY76936.1"/>
    </source>
</evidence>
<keyword evidence="4" id="KW-0227">DNA damage</keyword>
<dbReference type="GO" id="GO:0006357">
    <property type="term" value="P:regulation of transcription by RNA polymerase II"/>
    <property type="evidence" value="ECO:0007669"/>
    <property type="project" value="TreeGrafter"/>
</dbReference>
<dbReference type="GO" id="GO:0008270">
    <property type="term" value="F:zinc ion binding"/>
    <property type="evidence" value="ECO:0007669"/>
    <property type="project" value="UniProtKB-KW"/>
</dbReference>
<evidence type="ECO:0000259" key="12">
    <source>
        <dbReference type="PROSITE" id="PS50234"/>
    </source>
</evidence>
<evidence type="ECO:0000256" key="1">
    <source>
        <dbReference type="ARBA" id="ARBA00004123"/>
    </source>
</evidence>
<dbReference type="PROSITE" id="PS50234">
    <property type="entry name" value="VWFA"/>
    <property type="match status" value="1"/>
</dbReference>
<keyword evidence="3" id="KW-0479">Metal-binding</keyword>
<dbReference type="GO" id="GO:0000439">
    <property type="term" value="C:transcription factor TFIIH core complex"/>
    <property type="evidence" value="ECO:0007669"/>
    <property type="project" value="InterPro"/>
</dbReference>
<reference evidence="13 14" key="1">
    <citation type="journal article" date="2018" name="BMC Genomics">
        <title>Genomic evidence for intraspecific hybridization in a clonal and extremely halotolerant yeast.</title>
        <authorList>
            <person name="Gostincar C."/>
            <person name="Stajich J.E."/>
            <person name="Zupancic J."/>
            <person name="Zalar P."/>
            <person name="Gunde-Cimerman N."/>
        </authorList>
    </citation>
    <scope>NUCLEOTIDE SEQUENCE [LARGE SCALE GENOMIC DNA]</scope>
    <source>
        <strain evidence="13 14">EXF-10513</strain>
    </source>
</reference>
<dbReference type="GO" id="GO:0005675">
    <property type="term" value="C:transcription factor TFIIH holo complex"/>
    <property type="evidence" value="ECO:0007669"/>
    <property type="project" value="TreeGrafter"/>
</dbReference>
<evidence type="ECO:0000256" key="6">
    <source>
        <dbReference type="ARBA" id="ARBA00022833"/>
    </source>
</evidence>
<keyword evidence="7" id="KW-0805">Transcription regulation</keyword>
<evidence type="ECO:0000256" key="11">
    <source>
        <dbReference type="SAM" id="MobiDB-lite"/>
    </source>
</evidence>
<evidence type="ECO:0000256" key="3">
    <source>
        <dbReference type="ARBA" id="ARBA00022723"/>
    </source>
</evidence>
<dbReference type="SMART" id="SM00327">
    <property type="entry name" value="VWA"/>
    <property type="match status" value="1"/>
</dbReference>
<evidence type="ECO:0000256" key="7">
    <source>
        <dbReference type="ARBA" id="ARBA00023015"/>
    </source>
</evidence>
<organism evidence="13 14">
    <name type="scientific">Hortaea werneckii</name>
    <name type="common">Black yeast</name>
    <name type="synonym">Cladosporium werneckii</name>
    <dbReference type="NCBI Taxonomy" id="91943"/>
    <lineage>
        <taxon>Eukaryota</taxon>
        <taxon>Fungi</taxon>
        <taxon>Dikarya</taxon>
        <taxon>Ascomycota</taxon>
        <taxon>Pezizomycotina</taxon>
        <taxon>Dothideomycetes</taxon>
        <taxon>Dothideomycetidae</taxon>
        <taxon>Mycosphaerellales</taxon>
        <taxon>Teratosphaeriaceae</taxon>
        <taxon>Hortaea</taxon>
    </lineage>
</organism>
<dbReference type="GO" id="GO:0006351">
    <property type="term" value="P:DNA-templated transcription"/>
    <property type="evidence" value="ECO:0007669"/>
    <property type="project" value="InterPro"/>
</dbReference>
<evidence type="ECO:0000256" key="5">
    <source>
        <dbReference type="ARBA" id="ARBA00022771"/>
    </source>
</evidence>
<evidence type="ECO:0000256" key="2">
    <source>
        <dbReference type="ARBA" id="ARBA00006092"/>
    </source>
</evidence>
<evidence type="ECO:0000256" key="4">
    <source>
        <dbReference type="ARBA" id="ARBA00022763"/>
    </source>
</evidence>
<dbReference type="InterPro" id="IPR036465">
    <property type="entry name" value="vWFA_dom_sf"/>
</dbReference>